<accession>A0ABX1A0Y2</accession>
<evidence type="ECO:0000313" key="1">
    <source>
        <dbReference type="EMBL" id="NJP48234.1"/>
    </source>
</evidence>
<keyword evidence="2" id="KW-1185">Reference proteome</keyword>
<reference evidence="1 2" key="1">
    <citation type="submission" date="2020-03" db="EMBL/GenBank/DDBJ databases">
        <title>WGS of actinomycetes isolated from Thailand.</title>
        <authorList>
            <person name="Thawai C."/>
        </authorList>
    </citation>
    <scope>NUCLEOTIDE SEQUENCE [LARGE SCALE GENOMIC DNA]</scope>
    <source>
        <strain evidence="1 2">PRB2-1</strain>
    </source>
</reference>
<comment type="caution">
    <text evidence="1">The sequence shown here is derived from an EMBL/GenBank/DDBJ whole genome shotgun (WGS) entry which is preliminary data.</text>
</comment>
<name>A0ABX1A0Y2_9ACTN</name>
<dbReference type="Proteomes" id="UP000734511">
    <property type="component" value="Unassembled WGS sequence"/>
</dbReference>
<evidence type="ECO:0000313" key="2">
    <source>
        <dbReference type="Proteomes" id="UP000734511"/>
    </source>
</evidence>
<protein>
    <submittedName>
        <fullName evidence="1">Uncharacterized protein</fullName>
    </submittedName>
</protein>
<gene>
    <name evidence="1" type="ORF">HCN08_33255</name>
</gene>
<organism evidence="1 2">
    <name type="scientific">Actinacidiphila epipremni</name>
    <dbReference type="NCBI Taxonomy" id="2053013"/>
    <lineage>
        <taxon>Bacteria</taxon>
        <taxon>Bacillati</taxon>
        <taxon>Actinomycetota</taxon>
        <taxon>Actinomycetes</taxon>
        <taxon>Kitasatosporales</taxon>
        <taxon>Streptomycetaceae</taxon>
        <taxon>Actinacidiphila</taxon>
    </lineage>
</organism>
<dbReference type="EMBL" id="JAATEJ010000043">
    <property type="protein sequence ID" value="NJP48234.1"/>
    <property type="molecule type" value="Genomic_DNA"/>
</dbReference>
<sequence length="194" mass="22080">MSEYQYYQFLAVERPLSQRQQNELRKISTRAQITASRMINHYEWGDFRGNPVTLVEQYFDAHLYFANWGSRRLLLRVPTAHVPLDVVLPYCRGDALSAHRHGEHTVIEMVSDDDADDEDWWVQEADWDDEEDDGILAELIGVREELCRGDLRALALARRVGGAPEPKPREGADCFPGSLSAPQQALAAFLRVPG</sequence>
<dbReference type="RefSeq" id="WP_167987060.1">
    <property type="nucleotide sequence ID" value="NZ_JAATEJ010000043.1"/>
</dbReference>
<proteinExistence type="predicted"/>